<gene>
    <name evidence="1" type="ORF">UFOVP1636_278</name>
</gene>
<proteinExistence type="predicted"/>
<sequence>MNEHIKQLALQAGLVRNGDFGMKRWEGPRSDSISDQDLEKFAELIVQECVGVADTYIQTGDHARPTSRSTIGRLIKEHFGVEE</sequence>
<evidence type="ECO:0000313" key="1">
    <source>
        <dbReference type="EMBL" id="CAB4221383.1"/>
    </source>
</evidence>
<dbReference type="EMBL" id="LR797503">
    <property type="protein sequence ID" value="CAB4221383.1"/>
    <property type="molecule type" value="Genomic_DNA"/>
</dbReference>
<reference evidence="1" key="1">
    <citation type="submission" date="2020-05" db="EMBL/GenBank/DDBJ databases">
        <authorList>
            <person name="Chiriac C."/>
            <person name="Salcher M."/>
            <person name="Ghai R."/>
            <person name="Kavagutti S V."/>
        </authorList>
    </citation>
    <scope>NUCLEOTIDE SEQUENCE</scope>
</reference>
<name>A0A6J5T0W2_9CAUD</name>
<organism evidence="1">
    <name type="scientific">uncultured Caudovirales phage</name>
    <dbReference type="NCBI Taxonomy" id="2100421"/>
    <lineage>
        <taxon>Viruses</taxon>
        <taxon>Duplodnaviria</taxon>
        <taxon>Heunggongvirae</taxon>
        <taxon>Uroviricota</taxon>
        <taxon>Caudoviricetes</taxon>
        <taxon>Peduoviridae</taxon>
        <taxon>Maltschvirus</taxon>
        <taxon>Maltschvirus maltsch</taxon>
    </lineage>
</organism>
<accession>A0A6J5T0W2</accession>
<protein>
    <submittedName>
        <fullName evidence="1">Uncharacterized protein</fullName>
    </submittedName>
</protein>